<reference evidence="5" key="1">
    <citation type="submission" date="2020-11" db="EMBL/GenBank/DDBJ databases">
        <title>Complete genome sequence of a novel pathogenic Methylobacterium strain isolated from rice in Vietnam.</title>
        <authorList>
            <person name="Lai K."/>
            <person name="Okazaki S."/>
            <person name="Higashi K."/>
            <person name="Mori H."/>
            <person name="Toyoda A."/>
            <person name="Kurokawa K."/>
        </authorList>
    </citation>
    <scope>NUCLEOTIDE SEQUENCE</scope>
    <source>
        <strain evidence="5">VL1</strain>
    </source>
</reference>
<dbReference type="Pfam" id="PF01266">
    <property type="entry name" value="DAO"/>
    <property type="match status" value="1"/>
</dbReference>
<keyword evidence="3" id="KW-0812">Transmembrane</keyword>
<dbReference type="KEGG" id="mind:mvi_14090"/>
<evidence type="ECO:0000259" key="4">
    <source>
        <dbReference type="Pfam" id="PF01266"/>
    </source>
</evidence>
<evidence type="ECO:0000313" key="5">
    <source>
        <dbReference type="EMBL" id="BCM82948.1"/>
    </source>
</evidence>
<sequence>MERVSGQKTSFDLIVLGAGVVGTATAYWAAKAGLSVCVIDRQSGAGLETSYANGGQISVSHAEPWANPSAPLKVMKWLFDARAPLLFTPRFDRHQWSWIAGFLRNCTPERARRNTVEIVRLGAYSRAKLQEIRAAESLAYAEKTLGILHFYRDAKEFEAAKPVAELMRQHGCERRVIGRDEVLALEPAFAHAIDDVVGATYTAEDESGDARAFTQALAARTAAMGATFLYGSEATRLLLSPSGDRITGVEAMVAGGHQRLTAPNVVVSLGSWSAPFLRRYGVNLAIYPAKGYSVSIPIEGHNGAPQVSLTDDEYKLVYSNLGTHLRVAGTAELSGYTRHLDAARVAAILENARRTFPNAGNFSAATAWSGLRPTTPSNVPYLGRTQIRGLVLNTGHGTLGWTMAAGSGRIAADLVTERETEIPAPLAA</sequence>
<protein>
    <submittedName>
        <fullName evidence="5">D-amino-acid dehydrogenase</fullName>
    </submittedName>
</protein>
<dbReference type="GO" id="GO:0055130">
    <property type="term" value="P:D-alanine catabolic process"/>
    <property type="evidence" value="ECO:0007669"/>
    <property type="project" value="TreeGrafter"/>
</dbReference>
<dbReference type="GO" id="GO:0005886">
    <property type="term" value="C:plasma membrane"/>
    <property type="evidence" value="ECO:0007669"/>
    <property type="project" value="TreeGrafter"/>
</dbReference>
<evidence type="ECO:0000313" key="6">
    <source>
        <dbReference type="Proteomes" id="UP000663508"/>
    </source>
</evidence>
<dbReference type="InterPro" id="IPR036188">
    <property type="entry name" value="FAD/NAD-bd_sf"/>
</dbReference>
<comment type="similarity">
    <text evidence="1">Belongs to the DadA oxidoreductase family.</text>
</comment>
<evidence type="ECO:0000256" key="1">
    <source>
        <dbReference type="ARBA" id="ARBA00009410"/>
    </source>
</evidence>
<accession>A0A8H8WRE4</accession>
<dbReference type="NCBIfam" id="NF001933">
    <property type="entry name" value="PRK00711.1"/>
    <property type="match status" value="1"/>
</dbReference>
<keyword evidence="3" id="KW-1133">Transmembrane helix</keyword>
<gene>
    <name evidence="5" type="primary">dadA_1</name>
    <name evidence="5" type="ORF">mvi_14090</name>
</gene>
<feature type="transmembrane region" description="Helical" evidence="3">
    <location>
        <begin position="12"/>
        <end position="30"/>
    </location>
</feature>
<dbReference type="Proteomes" id="UP000663508">
    <property type="component" value="Chromosome"/>
</dbReference>
<proteinExistence type="inferred from homology"/>
<dbReference type="Gene3D" id="3.30.9.10">
    <property type="entry name" value="D-Amino Acid Oxidase, subunit A, domain 2"/>
    <property type="match status" value="1"/>
</dbReference>
<dbReference type="GO" id="GO:0005737">
    <property type="term" value="C:cytoplasm"/>
    <property type="evidence" value="ECO:0007669"/>
    <property type="project" value="TreeGrafter"/>
</dbReference>
<evidence type="ECO:0000256" key="2">
    <source>
        <dbReference type="ARBA" id="ARBA00023002"/>
    </source>
</evidence>
<feature type="domain" description="FAD dependent oxidoreductase" evidence="4">
    <location>
        <begin position="12"/>
        <end position="414"/>
    </location>
</feature>
<dbReference type="SUPFAM" id="SSF54373">
    <property type="entry name" value="FAD-linked reductases, C-terminal domain"/>
    <property type="match status" value="1"/>
</dbReference>
<evidence type="ECO:0000256" key="3">
    <source>
        <dbReference type="SAM" id="Phobius"/>
    </source>
</evidence>
<dbReference type="OrthoDB" id="9805337at2"/>
<dbReference type="PANTHER" id="PTHR13847">
    <property type="entry name" value="SARCOSINE DEHYDROGENASE-RELATED"/>
    <property type="match status" value="1"/>
</dbReference>
<dbReference type="InterPro" id="IPR006076">
    <property type="entry name" value="FAD-dep_OxRdtase"/>
</dbReference>
<dbReference type="Gene3D" id="3.50.50.60">
    <property type="entry name" value="FAD/NAD(P)-binding domain"/>
    <property type="match status" value="2"/>
</dbReference>
<dbReference type="SUPFAM" id="SSF51905">
    <property type="entry name" value="FAD/NAD(P)-binding domain"/>
    <property type="match status" value="1"/>
</dbReference>
<dbReference type="PANTHER" id="PTHR13847:SF280">
    <property type="entry name" value="D-AMINO ACID DEHYDROGENASE"/>
    <property type="match status" value="1"/>
</dbReference>
<name>A0A8H8WRE4_9HYPH</name>
<dbReference type="EMBL" id="AP024145">
    <property type="protein sequence ID" value="BCM82948.1"/>
    <property type="molecule type" value="Genomic_DNA"/>
</dbReference>
<dbReference type="RefSeq" id="WP_058620763.1">
    <property type="nucleotide sequence ID" value="NZ_AP024145.1"/>
</dbReference>
<dbReference type="GO" id="GO:0008718">
    <property type="term" value="F:D-amino-acid dehydrogenase activity"/>
    <property type="evidence" value="ECO:0007669"/>
    <property type="project" value="TreeGrafter"/>
</dbReference>
<organism evidence="5 6">
    <name type="scientific">Methylobacterium indicum</name>
    <dbReference type="NCBI Taxonomy" id="1775910"/>
    <lineage>
        <taxon>Bacteria</taxon>
        <taxon>Pseudomonadati</taxon>
        <taxon>Pseudomonadota</taxon>
        <taxon>Alphaproteobacteria</taxon>
        <taxon>Hyphomicrobiales</taxon>
        <taxon>Methylobacteriaceae</taxon>
        <taxon>Methylobacterium</taxon>
    </lineage>
</organism>
<dbReference type="AlphaFoldDB" id="A0A8H8WRE4"/>
<keyword evidence="2" id="KW-0560">Oxidoreductase</keyword>
<keyword evidence="3" id="KW-0472">Membrane</keyword>